<keyword evidence="1" id="KW-0347">Helicase</keyword>
<evidence type="ECO:0000259" key="2">
    <source>
        <dbReference type="Pfam" id="PF05970"/>
    </source>
</evidence>
<dbReference type="PANTHER" id="PTHR10492">
    <property type="match status" value="1"/>
</dbReference>
<evidence type="ECO:0000313" key="4">
    <source>
        <dbReference type="RefSeq" id="XP_049308333.1"/>
    </source>
</evidence>
<comment type="catalytic activity">
    <reaction evidence="1">
        <text>ATP + H2O = ADP + phosphate + H(+)</text>
        <dbReference type="Rhea" id="RHEA:13065"/>
        <dbReference type="ChEBI" id="CHEBI:15377"/>
        <dbReference type="ChEBI" id="CHEBI:15378"/>
        <dbReference type="ChEBI" id="CHEBI:30616"/>
        <dbReference type="ChEBI" id="CHEBI:43474"/>
        <dbReference type="ChEBI" id="CHEBI:456216"/>
        <dbReference type="EC" id="5.6.2.3"/>
    </reaction>
</comment>
<dbReference type="Pfam" id="PF05970">
    <property type="entry name" value="PIF1"/>
    <property type="match status" value="1"/>
</dbReference>
<sequence>MAEDFLHQIRVTTANPDHAICMEIHNKVLITLEELCVMIFGKMLHELGMPAPNRPIHDALNREFERERQYDRNTLSQSVQNKIPLLHLQQKTAYDTIMKSVNDGNGEFFFLDAPGGTGKTFLISLILDTIRAQSQIVPGSSIIWDSCYIIRLERGRTVHSALKLPLNLQTLDQPTCNITFVV</sequence>
<feature type="domain" description="DNA helicase Pif1-like DEAD-box helicase" evidence="2">
    <location>
        <begin position="87"/>
        <end position="178"/>
    </location>
</feature>
<keyword evidence="1" id="KW-0234">DNA repair</keyword>
<gene>
    <name evidence="4" type="primary">LOC125777443</name>
</gene>
<protein>
    <recommendedName>
        <fullName evidence="1">ATP-dependent DNA helicase</fullName>
        <ecNumber evidence="1">5.6.2.3</ecNumber>
    </recommendedName>
</protein>
<dbReference type="InterPro" id="IPR010285">
    <property type="entry name" value="DNA_helicase_pif1-like_DEAD"/>
</dbReference>
<evidence type="ECO:0000313" key="3">
    <source>
        <dbReference type="Proteomes" id="UP001652620"/>
    </source>
</evidence>
<reference evidence="4" key="2">
    <citation type="submission" date="2025-08" db="UniProtKB">
        <authorList>
            <consortium name="RefSeq"/>
        </authorList>
    </citation>
    <scope>IDENTIFICATION</scope>
    <source>
        <tissue evidence="4">Adult</tissue>
    </source>
</reference>
<dbReference type="InterPro" id="IPR027417">
    <property type="entry name" value="P-loop_NTPase"/>
</dbReference>
<keyword evidence="1" id="KW-0547">Nucleotide-binding</keyword>
<keyword evidence="1" id="KW-0233">DNA recombination</keyword>
<dbReference type="SUPFAM" id="SSF52540">
    <property type="entry name" value="P-loop containing nucleoside triphosphate hydrolases"/>
    <property type="match status" value="1"/>
</dbReference>
<keyword evidence="1" id="KW-0227">DNA damage</keyword>
<comment type="similarity">
    <text evidence="1">Belongs to the helicase family.</text>
</comment>
<dbReference type="GeneID" id="125777443"/>
<keyword evidence="1" id="KW-0067">ATP-binding</keyword>
<dbReference type="EC" id="5.6.2.3" evidence="1"/>
<accession>A0ABM3JGJ5</accession>
<evidence type="ECO:0000256" key="1">
    <source>
        <dbReference type="RuleBase" id="RU363044"/>
    </source>
</evidence>
<name>A0ABM3JGJ5_BACDO</name>
<keyword evidence="3" id="KW-1185">Reference proteome</keyword>
<organism evidence="3 4">
    <name type="scientific">Bactrocera dorsalis</name>
    <name type="common">Oriental fruit fly</name>
    <name type="synonym">Dacus dorsalis</name>
    <dbReference type="NCBI Taxonomy" id="27457"/>
    <lineage>
        <taxon>Eukaryota</taxon>
        <taxon>Metazoa</taxon>
        <taxon>Ecdysozoa</taxon>
        <taxon>Arthropoda</taxon>
        <taxon>Hexapoda</taxon>
        <taxon>Insecta</taxon>
        <taxon>Pterygota</taxon>
        <taxon>Neoptera</taxon>
        <taxon>Endopterygota</taxon>
        <taxon>Diptera</taxon>
        <taxon>Brachycera</taxon>
        <taxon>Muscomorpha</taxon>
        <taxon>Tephritoidea</taxon>
        <taxon>Tephritidae</taxon>
        <taxon>Bactrocera</taxon>
        <taxon>Bactrocera</taxon>
    </lineage>
</organism>
<dbReference type="Gene3D" id="3.40.50.300">
    <property type="entry name" value="P-loop containing nucleotide triphosphate hydrolases"/>
    <property type="match status" value="1"/>
</dbReference>
<keyword evidence="1" id="KW-0378">Hydrolase</keyword>
<dbReference type="RefSeq" id="XP_049308333.1">
    <property type="nucleotide sequence ID" value="XM_049452376.1"/>
</dbReference>
<dbReference type="Proteomes" id="UP001652620">
    <property type="component" value="Chromosome 1"/>
</dbReference>
<reference evidence="3" key="1">
    <citation type="submission" date="2025-05" db="UniProtKB">
        <authorList>
            <consortium name="RefSeq"/>
        </authorList>
    </citation>
    <scope>NUCLEOTIDE SEQUENCE [LARGE SCALE GENOMIC DNA]</scope>
</reference>
<proteinExistence type="inferred from homology"/>
<comment type="cofactor">
    <cofactor evidence="1">
        <name>Mg(2+)</name>
        <dbReference type="ChEBI" id="CHEBI:18420"/>
    </cofactor>
</comment>